<evidence type="ECO:0008006" key="5">
    <source>
        <dbReference type="Google" id="ProtNLM"/>
    </source>
</evidence>
<feature type="transmembrane region" description="Helical" evidence="2">
    <location>
        <begin position="268"/>
        <end position="287"/>
    </location>
</feature>
<dbReference type="AlphaFoldDB" id="A1ANK8"/>
<feature type="compositionally biased region" description="Low complexity" evidence="1">
    <location>
        <begin position="233"/>
        <end position="250"/>
    </location>
</feature>
<evidence type="ECO:0000256" key="1">
    <source>
        <dbReference type="SAM" id="MobiDB-lite"/>
    </source>
</evidence>
<dbReference type="RefSeq" id="WP_011735230.1">
    <property type="nucleotide sequence ID" value="NC_008609.1"/>
</dbReference>
<keyword evidence="4" id="KW-1185">Reference proteome</keyword>
<evidence type="ECO:0000313" key="3">
    <source>
        <dbReference type="EMBL" id="ABK98928.1"/>
    </source>
</evidence>
<accession>A1ANK8</accession>
<dbReference type="HOGENOM" id="CLU_933354_0_0_7"/>
<name>A1ANK8_PELPD</name>
<protein>
    <recommendedName>
        <fullName evidence="5">PEP-CTERM protein-sorting domain-containing protein</fullName>
    </recommendedName>
</protein>
<keyword evidence="2" id="KW-0812">Transmembrane</keyword>
<organism evidence="3 4">
    <name type="scientific">Pelobacter propionicus (strain DSM 2379 / NBRC 103807 / OttBd1)</name>
    <dbReference type="NCBI Taxonomy" id="338966"/>
    <lineage>
        <taxon>Bacteria</taxon>
        <taxon>Pseudomonadati</taxon>
        <taxon>Thermodesulfobacteriota</taxon>
        <taxon>Desulfuromonadia</taxon>
        <taxon>Desulfuromonadales</taxon>
        <taxon>Desulfuromonadaceae</taxon>
        <taxon>Pelobacter</taxon>
    </lineage>
</organism>
<feature type="region of interest" description="Disordered" evidence="1">
    <location>
        <begin position="168"/>
        <end position="267"/>
    </location>
</feature>
<keyword evidence="2" id="KW-1133">Transmembrane helix</keyword>
<dbReference type="NCBIfam" id="TIGR02595">
    <property type="entry name" value="PEP_CTERM"/>
    <property type="match status" value="1"/>
</dbReference>
<dbReference type="EMBL" id="CP000482">
    <property type="protein sequence ID" value="ABK98928.1"/>
    <property type="molecule type" value="Genomic_DNA"/>
</dbReference>
<sequence>MPDKRQYKARKPLAGFTNHRWGVAVLVVLALVATGLLMRSFLMNGKGVSRETPVRSVVQKSQEPVDASSEIDGKYYGLCKKNSIHSVEDFRTTVRNDPVLAAHFAGFNWDNARLGKQDKPVWTYVSYRKGEVVRRTTRAVRLPKGDGYVTDGTHMVRTYCCNDYVAAPAPRGTGPEDPVERVDAPPRRLNKPESADDLPQQVASWSPEDDPTHVTPETLNRVPRDLGLPLFWGPGHSSDPSRSPDDPGFGQYSSPKPPPNHVVTPEPGTFFLLGTGLGAFGLFSLFLRRRAKSPESTN</sequence>
<gene>
    <name evidence="3" type="ordered locus">Ppro_1308</name>
</gene>
<feature type="compositionally biased region" description="Basic and acidic residues" evidence="1">
    <location>
        <begin position="178"/>
        <end position="194"/>
    </location>
</feature>
<keyword evidence="2" id="KW-0472">Membrane</keyword>
<dbReference type="KEGG" id="ppd:Ppro_1308"/>
<dbReference type="InterPro" id="IPR013424">
    <property type="entry name" value="Ice-binding_C"/>
</dbReference>
<evidence type="ECO:0000313" key="4">
    <source>
        <dbReference type="Proteomes" id="UP000006732"/>
    </source>
</evidence>
<reference evidence="3 4" key="1">
    <citation type="submission" date="2006-10" db="EMBL/GenBank/DDBJ databases">
        <title>Complete sequence of chromosome of Pelobacter propionicus DSM 2379.</title>
        <authorList>
            <consortium name="US DOE Joint Genome Institute"/>
            <person name="Copeland A."/>
            <person name="Lucas S."/>
            <person name="Lapidus A."/>
            <person name="Barry K."/>
            <person name="Detter J.C."/>
            <person name="Glavina del Rio T."/>
            <person name="Hammon N."/>
            <person name="Israni S."/>
            <person name="Dalin E."/>
            <person name="Tice H."/>
            <person name="Pitluck S."/>
            <person name="Saunders E."/>
            <person name="Brettin T."/>
            <person name="Bruce D."/>
            <person name="Han C."/>
            <person name="Tapia R."/>
            <person name="Schmutz J."/>
            <person name="Larimer F."/>
            <person name="Land M."/>
            <person name="Hauser L."/>
            <person name="Kyrpides N."/>
            <person name="Kim E."/>
            <person name="Lovley D."/>
            <person name="Richardson P."/>
        </authorList>
    </citation>
    <scope>NUCLEOTIDE SEQUENCE [LARGE SCALE GENOMIC DNA]</scope>
    <source>
        <strain evidence="4">DSM 2379 / NBRC 103807 / OttBd1</strain>
    </source>
</reference>
<evidence type="ECO:0000256" key="2">
    <source>
        <dbReference type="SAM" id="Phobius"/>
    </source>
</evidence>
<proteinExistence type="predicted"/>
<dbReference type="Proteomes" id="UP000006732">
    <property type="component" value="Chromosome"/>
</dbReference>
<feature type="transmembrane region" description="Helical" evidence="2">
    <location>
        <begin position="21"/>
        <end position="42"/>
    </location>
</feature>